<dbReference type="EC" id="3.2.2.-" evidence="6"/>
<comment type="caution">
    <text evidence="7">The sequence shown here is derived from an EMBL/GenBank/DDBJ whole genome shotgun (WGS) entry which is preliminary data.</text>
</comment>
<dbReference type="GO" id="GO:0006400">
    <property type="term" value="P:tRNA modification"/>
    <property type="evidence" value="ECO:0007669"/>
    <property type="project" value="TreeGrafter"/>
</dbReference>
<dbReference type="PANTHER" id="PTHR21314">
    <property type="entry name" value="QUEUOSINE 5'-PHOSPHATE N-GLYCOSYLASE_HYDROLASE-RELATED"/>
    <property type="match status" value="1"/>
</dbReference>
<comment type="similarity">
    <text evidence="2 6">Belongs to the QNG1 protein family.</text>
</comment>
<proteinExistence type="inferred from homology"/>
<evidence type="ECO:0000256" key="1">
    <source>
        <dbReference type="ARBA" id="ARBA00022801"/>
    </source>
</evidence>
<gene>
    <name evidence="7" type="ORF">L9F63_000082</name>
</gene>
<dbReference type="Pfam" id="PF10343">
    <property type="entry name" value="Q_salvage"/>
    <property type="match status" value="1"/>
</dbReference>
<dbReference type="AlphaFoldDB" id="A0AAD8AMC7"/>
<dbReference type="PANTHER" id="PTHR21314:SF0">
    <property type="entry name" value="QUEUOSINE 5'-PHOSPHATE N-GLYCOSYLASE_HYDROLASE"/>
    <property type="match status" value="1"/>
</dbReference>
<evidence type="ECO:0000313" key="7">
    <source>
        <dbReference type="EMBL" id="KAJ9601790.1"/>
    </source>
</evidence>
<comment type="function">
    <text evidence="6">Catalyzes the hydrolysis of queuosine 5'-phosphate, releasing the nucleobase queuine (q). Is required for salvage of queuine from exogenous queuosine (Q) that is imported and then converted to queuosine 5'-phosphate intracellularly.</text>
</comment>
<evidence type="ECO:0000256" key="5">
    <source>
        <dbReference type="ARBA" id="ARBA00048204"/>
    </source>
</evidence>
<name>A0AAD8AMC7_DIPPU</name>
<organism evidence="7 8">
    <name type="scientific">Diploptera punctata</name>
    <name type="common">Pacific beetle cockroach</name>
    <dbReference type="NCBI Taxonomy" id="6984"/>
    <lineage>
        <taxon>Eukaryota</taxon>
        <taxon>Metazoa</taxon>
        <taxon>Ecdysozoa</taxon>
        <taxon>Arthropoda</taxon>
        <taxon>Hexapoda</taxon>
        <taxon>Insecta</taxon>
        <taxon>Pterygota</taxon>
        <taxon>Neoptera</taxon>
        <taxon>Polyneoptera</taxon>
        <taxon>Dictyoptera</taxon>
        <taxon>Blattodea</taxon>
        <taxon>Blaberoidea</taxon>
        <taxon>Blaberidae</taxon>
        <taxon>Diplopterinae</taxon>
        <taxon>Diploptera</taxon>
    </lineage>
</organism>
<evidence type="ECO:0000256" key="2">
    <source>
        <dbReference type="ARBA" id="ARBA00035119"/>
    </source>
</evidence>
<dbReference type="GO" id="GO:0016787">
    <property type="term" value="F:hydrolase activity"/>
    <property type="evidence" value="ECO:0007669"/>
    <property type="project" value="UniProtKB-KW"/>
</dbReference>
<reference evidence="7" key="1">
    <citation type="journal article" date="2023" name="IScience">
        <title>Live-bearing cockroach genome reveals convergent evolutionary mechanisms linked to viviparity in insects and beyond.</title>
        <authorList>
            <person name="Fouks B."/>
            <person name="Harrison M.C."/>
            <person name="Mikhailova A.A."/>
            <person name="Marchal E."/>
            <person name="English S."/>
            <person name="Carruthers M."/>
            <person name="Jennings E.C."/>
            <person name="Chiamaka E.L."/>
            <person name="Frigard R.A."/>
            <person name="Pippel M."/>
            <person name="Attardo G.M."/>
            <person name="Benoit J.B."/>
            <person name="Bornberg-Bauer E."/>
            <person name="Tobe S.S."/>
        </authorList>
    </citation>
    <scope>NUCLEOTIDE SEQUENCE</scope>
    <source>
        <strain evidence="7">Stay&amp;Tobe</strain>
    </source>
</reference>
<protein>
    <recommendedName>
        <fullName evidence="3 6">Queuosine 5'-phosphate N-glycosylase/hydrolase</fullName>
        <ecNumber evidence="6">3.2.2.-</ecNumber>
    </recommendedName>
    <alternativeName>
        <fullName evidence="4 6">Queuosine-nucleotide N-glycosylase/hydrolase</fullName>
    </alternativeName>
</protein>
<dbReference type="EMBL" id="JASPKZ010000003">
    <property type="protein sequence ID" value="KAJ9601790.1"/>
    <property type="molecule type" value="Genomic_DNA"/>
</dbReference>
<feature type="non-terminal residue" evidence="7">
    <location>
        <position position="1"/>
    </location>
</feature>
<reference evidence="7" key="2">
    <citation type="submission" date="2023-05" db="EMBL/GenBank/DDBJ databases">
        <authorList>
            <person name="Fouks B."/>
        </authorList>
    </citation>
    <scope>NUCLEOTIDE SEQUENCE</scope>
    <source>
        <strain evidence="7">Stay&amp;Tobe</strain>
        <tissue evidence="7">Testes</tissue>
    </source>
</reference>
<keyword evidence="8" id="KW-1185">Reference proteome</keyword>
<dbReference type="Proteomes" id="UP001233999">
    <property type="component" value="Unassembled WGS sequence"/>
</dbReference>
<keyword evidence="1 6" id="KW-0378">Hydrolase</keyword>
<evidence type="ECO:0000256" key="4">
    <source>
        <dbReference type="ARBA" id="ARBA00035393"/>
    </source>
</evidence>
<evidence type="ECO:0000313" key="8">
    <source>
        <dbReference type="Proteomes" id="UP001233999"/>
    </source>
</evidence>
<evidence type="ECO:0000256" key="3">
    <source>
        <dbReference type="ARBA" id="ARBA00035306"/>
    </source>
</evidence>
<sequence length="230" mass="26609">EGKPITDPKFYSKITIEELGEVLRSDNPEASVPLLEERVTCLHEVGTKLIEKYNGTFVTCLKECNKSCQKLLQTIVQDFPCFKDEATYQGHRVAIYKRAQILVGDIWACFRGKGLGQFDDIETITMFADYRVPQVLIHYGAMKYSEELMEKLTTAQLLKNGSEYEVEIRSVSIQTVELVADQVRKIFKSEGLEKLPVNSIIIDHFLWDYRRKYAEMLESIPYHKTLSIYY</sequence>
<dbReference type="InterPro" id="IPR019438">
    <property type="entry name" value="Q_salvage"/>
</dbReference>
<comment type="catalytic activity">
    <reaction evidence="5 6">
        <text>queuosine 5'-phosphate + H2O = queuine + D-ribose 5-phosphate</text>
        <dbReference type="Rhea" id="RHEA:75387"/>
        <dbReference type="ChEBI" id="CHEBI:15377"/>
        <dbReference type="ChEBI" id="CHEBI:17433"/>
        <dbReference type="ChEBI" id="CHEBI:78346"/>
        <dbReference type="ChEBI" id="CHEBI:194371"/>
    </reaction>
    <physiologicalReaction direction="left-to-right" evidence="5 6">
        <dbReference type="Rhea" id="RHEA:75388"/>
    </physiologicalReaction>
</comment>
<accession>A0AAD8AMC7</accession>
<evidence type="ECO:0000256" key="6">
    <source>
        <dbReference type="RuleBase" id="RU365002"/>
    </source>
</evidence>